<dbReference type="SUPFAM" id="SSF52317">
    <property type="entry name" value="Class I glutamine amidotransferase-like"/>
    <property type="match status" value="1"/>
</dbReference>
<dbReference type="Proteomes" id="UP000254601">
    <property type="component" value="Unassembled WGS sequence"/>
</dbReference>
<evidence type="ECO:0000313" key="3">
    <source>
        <dbReference type="EMBL" id="SUO94390.1"/>
    </source>
</evidence>
<dbReference type="InterPro" id="IPR017926">
    <property type="entry name" value="GATASE"/>
</dbReference>
<dbReference type="PRINTS" id="PR00097">
    <property type="entry name" value="ANTSNTHASEII"/>
</dbReference>
<dbReference type="OrthoDB" id="9786812at2"/>
<name>A0A380MP36_9GAMM</name>
<dbReference type="InterPro" id="IPR050472">
    <property type="entry name" value="Anth_synth/Amidotransfase"/>
</dbReference>
<dbReference type="GO" id="GO:0005829">
    <property type="term" value="C:cytosol"/>
    <property type="evidence" value="ECO:0007669"/>
    <property type="project" value="TreeGrafter"/>
</dbReference>
<dbReference type="Pfam" id="PF00117">
    <property type="entry name" value="GATase"/>
    <property type="match status" value="1"/>
</dbReference>
<accession>A0A380MP36</accession>
<dbReference type="PANTHER" id="PTHR43418">
    <property type="entry name" value="MULTIFUNCTIONAL TRYPTOPHAN BIOSYNTHESIS PROTEIN-RELATED"/>
    <property type="match status" value="1"/>
</dbReference>
<dbReference type="RefSeq" id="WP_072577377.1">
    <property type="nucleotide sequence ID" value="NZ_LWHB01000166.1"/>
</dbReference>
<organism evidence="3 4">
    <name type="scientific">Suttonella ornithocola</name>
    <dbReference type="NCBI Taxonomy" id="279832"/>
    <lineage>
        <taxon>Bacteria</taxon>
        <taxon>Pseudomonadati</taxon>
        <taxon>Pseudomonadota</taxon>
        <taxon>Gammaproteobacteria</taxon>
        <taxon>Cardiobacteriales</taxon>
        <taxon>Cardiobacteriaceae</taxon>
        <taxon>Suttonella</taxon>
    </lineage>
</organism>
<keyword evidence="3" id="KW-0456">Lyase</keyword>
<gene>
    <name evidence="3" type="primary">trpG</name>
    <name evidence="3" type="ORF">NCTC13337_00720</name>
</gene>
<evidence type="ECO:0000313" key="4">
    <source>
        <dbReference type="Proteomes" id="UP000254601"/>
    </source>
</evidence>
<dbReference type="PRINTS" id="PR00099">
    <property type="entry name" value="CPSGATASE"/>
</dbReference>
<evidence type="ECO:0000259" key="2">
    <source>
        <dbReference type="Pfam" id="PF00117"/>
    </source>
</evidence>
<dbReference type="PANTHER" id="PTHR43418:SF4">
    <property type="entry name" value="MULTIFUNCTIONAL TRYPTOPHAN BIOSYNTHESIS PROTEIN"/>
    <property type="match status" value="1"/>
</dbReference>
<dbReference type="GO" id="GO:0004049">
    <property type="term" value="F:anthranilate synthase activity"/>
    <property type="evidence" value="ECO:0007669"/>
    <property type="project" value="UniProtKB-EC"/>
</dbReference>
<feature type="domain" description="Glutamine amidotransferase" evidence="2">
    <location>
        <begin position="3"/>
        <end position="189"/>
    </location>
</feature>
<proteinExistence type="predicted"/>
<dbReference type="EMBL" id="UHIC01000001">
    <property type="protein sequence ID" value="SUO94390.1"/>
    <property type="molecule type" value="Genomic_DNA"/>
</dbReference>
<dbReference type="FunFam" id="3.40.50.880:FF:000003">
    <property type="entry name" value="Anthranilate synthase component II"/>
    <property type="match status" value="1"/>
</dbReference>
<keyword evidence="1" id="KW-0315">Glutamine amidotransferase</keyword>
<keyword evidence="4" id="KW-1185">Reference proteome</keyword>
<dbReference type="Gene3D" id="3.40.50.880">
    <property type="match status" value="1"/>
</dbReference>
<dbReference type="PROSITE" id="PS51273">
    <property type="entry name" value="GATASE_TYPE_1"/>
    <property type="match status" value="1"/>
</dbReference>
<dbReference type="GO" id="GO:0000162">
    <property type="term" value="P:L-tryptophan biosynthetic process"/>
    <property type="evidence" value="ECO:0007669"/>
    <property type="project" value="TreeGrafter"/>
</dbReference>
<dbReference type="NCBIfam" id="TIGR00566">
    <property type="entry name" value="trpG_papA"/>
    <property type="match status" value="1"/>
</dbReference>
<sequence>MLLMIDNYDSFTYNLVQYFGELGQEVQVARNDQISISDIEQLTPDYLVISPGPCTPTEAGISNEAIRYFAGKIPLLGVCLGHQCIANVFGGKVIRADHIMHGKISTIKHNQKGVFKNLPNPLMVTRYHSLIVEESSLPKDFEITAWIEENNKKVIMGLKHRTLLVEGVQFHPESFMSDNGHNLLKNFLDSAIDFRI</sequence>
<dbReference type="EC" id="4.1.3.27" evidence="3"/>
<dbReference type="InterPro" id="IPR006221">
    <property type="entry name" value="TrpG/PapA_dom"/>
</dbReference>
<reference evidence="3 4" key="1">
    <citation type="submission" date="2018-06" db="EMBL/GenBank/DDBJ databases">
        <authorList>
            <consortium name="Pathogen Informatics"/>
            <person name="Doyle S."/>
        </authorList>
    </citation>
    <scope>NUCLEOTIDE SEQUENCE [LARGE SCALE GENOMIC DNA]</scope>
    <source>
        <strain evidence="3 4">NCTC13337</strain>
    </source>
</reference>
<dbReference type="InterPro" id="IPR029062">
    <property type="entry name" value="Class_I_gatase-like"/>
</dbReference>
<evidence type="ECO:0000256" key="1">
    <source>
        <dbReference type="ARBA" id="ARBA00022962"/>
    </source>
</evidence>
<dbReference type="AlphaFoldDB" id="A0A380MP36"/>
<protein>
    <submittedName>
        <fullName evidence="3">Anthranilate synthase component II</fullName>
        <ecNumber evidence="3">4.1.3.27</ecNumber>
    </submittedName>
</protein>
<dbReference type="CDD" id="cd01743">
    <property type="entry name" value="GATase1_Anthranilate_Synthase"/>
    <property type="match status" value="1"/>
</dbReference>
<dbReference type="PRINTS" id="PR00096">
    <property type="entry name" value="GATASE"/>
</dbReference>